<dbReference type="RefSeq" id="WP_379949126.1">
    <property type="nucleotide sequence ID" value="NZ_JBHMAF010000042.1"/>
</dbReference>
<protein>
    <submittedName>
        <fullName evidence="2">YitT family protein</fullName>
    </submittedName>
</protein>
<comment type="caution">
    <text evidence="2">The sequence shown here is derived from an EMBL/GenBank/DDBJ whole genome shotgun (WGS) entry which is preliminary data.</text>
</comment>
<keyword evidence="1" id="KW-0812">Transmembrane</keyword>
<keyword evidence="3" id="KW-1185">Reference proteome</keyword>
<evidence type="ECO:0000313" key="3">
    <source>
        <dbReference type="Proteomes" id="UP001589609"/>
    </source>
</evidence>
<keyword evidence="1" id="KW-1133">Transmembrane helix</keyword>
<gene>
    <name evidence="2" type="ORF">ACFFMS_10165</name>
</gene>
<accession>A0ABV5WE54</accession>
<dbReference type="PANTHER" id="PTHR40078:SF1">
    <property type="entry name" value="INTEGRAL MEMBRANE PROTEIN"/>
    <property type="match status" value="1"/>
</dbReference>
<dbReference type="EMBL" id="JBHMAF010000042">
    <property type="protein sequence ID" value="MFB9758845.1"/>
    <property type="molecule type" value="Genomic_DNA"/>
</dbReference>
<feature type="transmembrane region" description="Helical" evidence="1">
    <location>
        <begin position="103"/>
        <end position="124"/>
    </location>
</feature>
<organism evidence="2 3">
    <name type="scientific">Ectobacillus funiculus</name>
    <dbReference type="NCBI Taxonomy" id="137993"/>
    <lineage>
        <taxon>Bacteria</taxon>
        <taxon>Bacillati</taxon>
        <taxon>Bacillota</taxon>
        <taxon>Bacilli</taxon>
        <taxon>Bacillales</taxon>
        <taxon>Bacillaceae</taxon>
        <taxon>Ectobacillus</taxon>
    </lineage>
</organism>
<keyword evidence="1" id="KW-0472">Membrane</keyword>
<dbReference type="InterPro" id="IPR038750">
    <property type="entry name" value="YczE/YyaS-like"/>
</dbReference>
<feature type="transmembrane region" description="Helical" evidence="1">
    <location>
        <begin position="170"/>
        <end position="189"/>
    </location>
</feature>
<proteinExistence type="predicted"/>
<dbReference type="PANTHER" id="PTHR40078">
    <property type="entry name" value="INTEGRAL MEMBRANE PROTEIN-RELATED"/>
    <property type="match status" value="1"/>
</dbReference>
<dbReference type="Pfam" id="PF19700">
    <property type="entry name" value="DUF6198"/>
    <property type="match status" value="1"/>
</dbReference>
<sequence length="204" mass="22225">MKLTRLLFFITGIAILTFGAGLTLKANLGAGPWDALTAGQAKVTGFTVGSWVIIDGVVLLFVNAYLLRQKPQFLAAVTFVFIGTMIDFWLLKVMKDWHPIGLAYQAGTLLVGIIMLSVGVAMYLQSSYPANPIDNLMIALHKRFGVSLMVAKTLGEMTALVFAILLKGPIGIGTLVIAFTIGPTVQWCYHPTERFMMKVSSILR</sequence>
<reference evidence="2 3" key="1">
    <citation type="submission" date="2024-09" db="EMBL/GenBank/DDBJ databases">
        <authorList>
            <person name="Sun Q."/>
            <person name="Mori K."/>
        </authorList>
    </citation>
    <scope>NUCLEOTIDE SEQUENCE [LARGE SCALE GENOMIC DNA]</scope>
    <source>
        <strain evidence="2 3">JCM 11201</strain>
    </source>
</reference>
<name>A0ABV5WE54_9BACI</name>
<feature type="transmembrane region" description="Helical" evidence="1">
    <location>
        <begin position="73"/>
        <end position="91"/>
    </location>
</feature>
<feature type="transmembrane region" description="Helical" evidence="1">
    <location>
        <begin position="144"/>
        <end position="164"/>
    </location>
</feature>
<evidence type="ECO:0000313" key="2">
    <source>
        <dbReference type="EMBL" id="MFB9758845.1"/>
    </source>
</evidence>
<dbReference type="Proteomes" id="UP001589609">
    <property type="component" value="Unassembled WGS sequence"/>
</dbReference>
<feature type="transmembrane region" description="Helical" evidence="1">
    <location>
        <begin position="49"/>
        <end position="66"/>
    </location>
</feature>
<evidence type="ECO:0000256" key="1">
    <source>
        <dbReference type="SAM" id="Phobius"/>
    </source>
</evidence>